<evidence type="ECO:0008006" key="3">
    <source>
        <dbReference type="Google" id="ProtNLM"/>
    </source>
</evidence>
<name>A0A438C4I3_VITVI</name>
<dbReference type="Proteomes" id="UP000288805">
    <property type="component" value="Unassembled WGS sequence"/>
</dbReference>
<dbReference type="PANTHER" id="PTHR48475">
    <property type="entry name" value="RIBONUCLEASE H"/>
    <property type="match status" value="1"/>
</dbReference>
<proteinExistence type="predicted"/>
<gene>
    <name evidence="1" type="ORF">CK203_078653</name>
</gene>
<reference evidence="1 2" key="1">
    <citation type="journal article" date="2018" name="PLoS Genet.">
        <title>Population sequencing reveals clonal diversity and ancestral inbreeding in the grapevine cultivar Chardonnay.</title>
        <authorList>
            <person name="Roach M.J."/>
            <person name="Johnson D.L."/>
            <person name="Bohlmann J."/>
            <person name="van Vuuren H.J."/>
            <person name="Jones S.J."/>
            <person name="Pretorius I.S."/>
            <person name="Schmidt S.A."/>
            <person name="Borneman A.R."/>
        </authorList>
    </citation>
    <scope>NUCLEOTIDE SEQUENCE [LARGE SCALE GENOMIC DNA]</scope>
    <source>
        <strain evidence="2">cv. Chardonnay</strain>
        <tissue evidence="1">Leaf</tissue>
    </source>
</reference>
<organism evidence="1 2">
    <name type="scientific">Vitis vinifera</name>
    <name type="common">Grape</name>
    <dbReference type="NCBI Taxonomy" id="29760"/>
    <lineage>
        <taxon>Eukaryota</taxon>
        <taxon>Viridiplantae</taxon>
        <taxon>Streptophyta</taxon>
        <taxon>Embryophyta</taxon>
        <taxon>Tracheophyta</taxon>
        <taxon>Spermatophyta</taxon>
        <taxon>Magnoliopsida</taxon>
        <taxon>eudicotyledons</taxon>
        <taxon>Gunneridae</taxon>
        <taxon>Pentapetalae</taxon>
        <taxon>rosids</taxon>
        <taxon>Vitales</taxon>
        <taxon>Vitaceae</taxon>
        <taxon>Viteae</taxon>
        <taxon>Vitis</taxon>
    </lineage>
</organism>
<evidence type="ECO:0000313" key="2">
    <source>
        <dbReference type="Proteomes" id="UP000288805"/>
    </source>
</evidence>
<sequence>MLQWAIELSEYEIEYQPRLSMKGQVMADFMLKYSQKPAQRKEPCEEEWWTLRVDEASRSSGSGVGLLLQSPTGRTARASYSTGIPRV</sequence>
<protein>
    <recommendedName>
        <fullName evidence="3">Reverse transcriptase RNase H-like domain-containing protein</fullName>
    </recommendedName>
</protein>
<evidence type="ECO:0000313" key="1">
    <source>
        <dbReference type="EMBL" id="RVW17826.1"/>
    </source>
</evidence>
<dbReference type="EMBL" id="QGNW01002573">
    <property type="protein sequence ID" value="RVW17826.1"/>
    <property type="molecule type" value="Genomic_DNA"/>
</dbReference>
<comment type="caution">
    <text evidence="1">The sequence shown here is derived from an EMBL/GenBank/DDBJ whole genome shotgun (WGS) entry which is preliminary data.</text>
</comment>
<dbReference type="PANTHER" id="PTHR48475:SF2">
    <property type="entry name" value="RIBONUCLEASE H"/>
    <property type="match status" value="1"/>
</dbReference>
<accession>A0A438C4I3</accession>
<dbReference type="AlphaFoldDB" id="A0A438C4I3"/>